<dbReference type="PANTHER" id="PTHR31642">
    <property type="entry name" value="TRICHOTHECENE 3-O-ACETYLTRANSFERASE"/>
    <property type="match status" value="1"/>
</dbReference>
<keyword evidence="5" id="KW-1185">Reference proteome</keyword>
<protein>
    <submittedName>
        <fullName evidence="4">Uncharacterized protein</fullName>
    </submittedName>
</protein>
<comment type="similarity">
    <text evidence="1">Belongs to the plant acyltransferase family.</text>
</comment>
<keyword evidence="2" id="KW-0808">Transferase</keyword>
<comment type="caution">
    <text evidence="4">The sequence shown here is derived from an EMBL/GenBank/DDBJ whole genome shotgun (WGS) entry which is preliminary data.</text>
</comment>
<reference evidence="4 5" key="1">
    <citation type="journal article" date="2023" name="Mol. Ecol. Resour.">
        <title>Chromosome-level genome assembly of a triploid poplar Populus alba 'Berolinensis'.</title>
        <authorList>
            <person name="Chen S."/>
            <person name="Yu Y."/>
            <person name="Wang X."/>
            <person name="Wang S."/>
            <person name="Zhang T."/>
            <person name="Zhou Y."/>
            <person name="He R."/>
            <person name="Meng N."/>
            <person name="Wang Y."/>
            <person name="Liu W."/>
            <person name="Liu Z."/>
            <person name="Liu J."/>
            <person name="Guo Q."/>
            <person name="Huang H."/>
            <person name="Sederoff R.R."/>
            <person name="Wang G."/>
            <person name="Qu G."/>
            <person name="Chen S."/>
        </authorList>
    </citation>
    <scope>NUCLEOTIDE SEQUENCE [LARGE SCALE GENOMIC DNA]</scope>
    <source>
        <strain evidence="4">SC-2020</strain>
    </source>
</reference>
<dbReference type="FunFam" id="3.30.559.10:FF:000008">
    <property type="entry name" value="Tryptamine hydroxycinnamoyl transferase"/>
    <property type="match status" value="1"/>
</dbReference>
<name>A0AAD6PS23_9ROSI</name>
<evidence type="ECO:0000256" key="3">
    <source>
        <dbReference type="ARBA" id="ARBA00023315"/>
    </source>
</evidence>
<sequence>MVDTEKIASAKVLESLYPVAGRLARDANSRIEINCDGEGVLFIEAETGSAMGDFVGFKPSDELRQLIPTVDYSDISSYPLRWDRVSSFHEHMPEASLLKLKTPPFIDRTILRGRVSPSPTFHHIEYDPFPTINTPFHNPIPGSAGSKDISVANLKIPSDLLDTLRAMAKNDASKTEYRTYITIKESSMVLPTQDAPNHRQEVTNLDLFHAKYHVPLLFIYKPDGSSNFFEVKVLKEALSKVLESFYPVAGRLARDANGRIEINCDGEGVLFIEAETGSAMGDFVGFKPSDELRQLIPTVDYSDISSYPLLVLQLTRFACGGVCLGVGWHHTLADGTECLHFMNTWSDIARGLPVKTPPFIDRTILRGRVPPNPTFHHIEYDPFPTINTPFQNPIPGSAGSKDISVANLKIPSDLLDTLRAMAKNDASKTEYSTYVILTAHIWRCACKARGLSNDQATKLCMPTNGRNRFRPPIPPGYFGNVIFLATPIALSGDLLSEPLAHTAERIHKAIKRMDDEYLRSAVDYLEKVDDLTTVMRSPETYRSPNLNIVSWMYLPFYDADFGWGKPVYMRPAFAFEGKGYILPSPANDGTLSLTICLETDHLQSFHKFFYEYSKRSCL</sequence>
<dbReference type="InterPro" id="IPR023213">
    <property type="entry name" value="CAT-like_dom_sf"/>
</dbReference>
<dbReference type="GO" id="GO:0016747">
    <property type="term" value="F:acyltransferase activity, transferring groups other than amino-acyl groups"/>
    <property type="evidence" value="ECO:0007669"/>
    <property type="project" value="TreeGrafter"/>
</dbReference>
<dbReference type="Proteomes" id="UP001164929">
    <property type="component" value="Chromosome 18"/>
</dbReference>
<evidence type="ECO:0000256" key="1">
    <source>
        <dbReference type="ARBA" id="ARBA00009861"/>
    </source>
</evidence>
<dbReference type="EMBL" id="JAQIZT010000018">
    <property type="protein sequence ID" value="KAJ6958194.1"/>
    <property type="molecule type" value="Genomic_DNA"/>
</dbReference>
<gene>
    <name evidence="4" type="ORF">NC653_039982</name>
</gene>
<dbReference type="Gene3D" id="3.30.559.10">
    <property type="entry name" value="Chloramphenicol acetyltransferase-like domain"/>
    <property type="match status" value="3"/>
</dbReference>
<proteinExistence type="inferred from homology"/>
<dbReference type="AlphaFoldDB" id="A0AAD6PS23"/>
<dbReference type="InterPro" id="IPR050317">
    <property type="entry name" value="Plant_Fungal_Acyltransferase"/>
</dbReference>
<evidence type="ECO:0000313" key="5">
    <source>
        <dbReference type="Proteomes" id="UP001164929"/>
    </source>
</evidence>
<accession>A0AAD6PS23</accession>
<evidence type="ECO:0000313" key="4">
    <source>
        <dbReference type="EMBL" id="KAJ6958194.1"/>
    </source>
</evidence>
<dbReference type="Pfam" id="PF02458">
    <property type="entry name" value="Transferase"/>
    <property type="match status" value="2"/>
</dbReference>
<evidence type="ECO:0000256" key="2">
    <source>
        <dbReference type="ARBA" id="ARBA00022679"/>
    </source>
</evidence>
<organism evidence="4 5">
    <name type="scientific">Populus alba x Populus x berolinensis</name>
    <dbReference type="NCBI Taxonomy" id="444605"/>
    <lineage>
        <taxon>Eukaryota</taxon>
        <taxon>Viridiplantae</taxon>
        <taxon>Streptophyta</taxon>
        <taxon>Embryophyta</taxon>
        <taxon>Tracheophyta</taxon>
        <taxon>Spermatophyta</taxon>
        <taxon>Magnoliopsida</taxon>
        <taxon>eudicotyledons</taxon>
        <taxon>Gunneridae</taxon>
        <taxon>Pentapetalae</taxon>
        <taxon>rosids</taxon>
        <taxon>fabids</taxon>
        <taxon>Malpighiales</taxon>
        <taxon>Salicaceae</taxon>
        <taxon>Saliceae</taxon>
        <taxon>Populus</taxon>
    </lineage>
</organism>
<dbReference type="PANTHER" id="PTHR31642:SF158">
    <property type="entry name" value="N-BENZOYLTRANSFERASE PROTEIN, PUTATIVE-RELATED"/>
    <property type="match status" value="1"/>
</dbReference>
<keyword evidence="3" id="KW-0012">Acyltransferase</keyword>